<accession>A0A248LJE6</accession>
<reference evidence="2" key="1">
    <citation type="submission" date="2017-06" db="EMBL/GenBank/DDBJ databases">
        <title>Whole genome sequence of Laribacter hongkongensis LHGZ1.</title>
        <authorList>
            <person name="Chen D."/>
            <person name="Wu H."/>
            <person name="Chen J."/>
        </authorList>
    </citation>
    <scope>NUCLEOTIDE SEQUENCE [LARGE SCALE GENOMIC DNA]</scope>
    <source>
        <strain evidence="2">LHGZ1</strain>
    </source>
</reference>
<proteinExistence type="predicted"/>
<evidence type="ECO:0000313" key="2">
    <source>
        <dbReference type="Proteomes" id="UP000197424"/>
    </source>
</evidence>
<name>A0A248LJE6_9NEIS</name>
<sequence length="156" mass="16394">MLLQAPCQPCGPVRGISGSGCSRGKATMRTMMVPGPAEGMPAGNRPGQMPGTGLYRVAPRGVLGQASRKCSCCSWACFYDPKEIPHGTMNRQGVMASTEAVWPCKAELVAGRDGCCCRDAGLVWRARLVRPSSGMQVLLPAGAAGRVKVCRGAGRW</sequence>
<dbReference type="AlphaFoldDB" id="A0A248LJE6"/>
<protein>
    <submittedName>
        <fullName evidence="1">Uncharacterized protein</fullName>
    </submittedName>
</protein>
<organism evidence="1 2">
    <name type="scientific">Laribacter hongkongensis</name>
    <dbReference type="NCBI Taxonomy" id="168471"/>
    <lineage>
        <taxon>Bacteria</taxon>
        <taxon>Pseudomonadati</taxon>
        <taxon>Pseudomonadota</taxon>
        <taxon>Betaproteobacteria</taxon>
        <taxon>Neisseriales</taxon>
        <taxon>Aquaspirillaceae</taxon>
        <taxon>Laribacter</taxon>
    </lineage>
</organism>
<gene>
    <name evidence="1" type="ORF">LHGZ1_2037</name>
</gene>
<dbReference type="EMBL" id="CP022115">
    <property type="protein sequence ID" value="ASJ24868.1"/>
    <property type="molecule type" value="Genomic_DNA"/>
</dbReference>
<dbReference type="Proteomes" id="UP000197424">
    <property type="component" value="Chromosome"/>
</dbReference>
<evidence type="ECO:0000313" key="1">
    <source>
        <dbReference type="EMBL" id="ASJ24868.1"/>
    </source>
</evidence>